<protein>
    <submittedName>
        <fullName evidence="1">Uncharacterized protein</fullName>
    </submittedName>
</protein>
<keyword evidence="2" id="KW-1185">Reference proteome</keyword>
<organism evidence="1 2">
    <name type="scientific">Phyllobacterium myrsinacearum</name>
    <dbReference type="NCBI Taxonomy" id="28101"/>
    <lineage>
        <taxon>Bacteria</taxon>
        <taxon>Pseudomonadati</taxon>
        <taxon>Pseudomonadota</taxon>
        <taxon>Alphaproteobacteria</taxon>
        <taxon>Hyphomicrobiales</taxon>
        <taxon>Phyllobacteriaceae</taxon>
        <taxon>Phyllobacterium</taxon>
    </lineage>
</organism>
<dbReference type="Proteomes" id="UP000549052">
    <property type="component" value="Unassembled WGS sequence"/>
</dbReference>
<dbReference type="EMBL" id="JACGXN010000013">
    <property type="protein sequence ID" value="MBA8881253.1"/>
    <property type="molecule type" value="Genomic_DNA"/>
</dbReference>
<evidence type="ECO:0000313" key="2">
    <source>
        <dbReference type="Proteomes" id="UP000549052"/>
    </source>
</evidence>
<dbReference type="AlphaFoldDB" id="A0A839EL82"/>
<gene>
    <name evidence="1" type="ORF">FHW16_004991</name>
</gene>
<evidence type="ECO:0000313" key="1">
    <source>
        <dbReference type="EMBL" id="MBA8881253.1"/>
    </source>
</evidence>
<accession>A0A839EL82</accession>
<name>A0A839EL82_9HYPH</name>
<sequence length="52" mass="5717">MGRSTNLLFSPTLPKVTFELDAVRTVRIAYDGDRISVLEICHDVLTIEPGGV</sequence>
<proteinExistence type="predicted"/>
<reference evidence="1 2" key="1">
    <citation type="submission" date="2020-07" db="EMBL/GenBank/DDBJ databases">
        <title>Genomic Encyclopedia of Type Strains, Phase IV (KMG-V): Genome sequencing to study the core and pangenomes of soil and plant-associated prokaryotes.</title>
        <authorList>
            <person name="Whitman W."/>
        </authorList>
    </citation>
    <scope>NUCLEOTIDE SEQUENCE [LARGE SCALE GENOMIC DNA]</scope>
    <source>
        <strain evidence="1 2">AN3</strain>
    </source>
</reference>
<comment type="caution">
    <text evidence="1">The sequence shown here is derived from an EMBL/GenBank/DDBJ whole genome shotgun (WGS) entry which is preliminary data.</text>
</comment>